<dbReference type="AlphaFoldDB" id="A0A485K5U9"/>
<protein>
    <submittedName>
        <fullName evidence="2">Aste57867_1518 protein</fullName>
    </submittedName>
</protein>
<evidence type="ECO:0000313" key="2">
    <source>
        <dbReference type="EMBL" id="VFT78734.1"/>
    </source>
</evidence>
<dbReference type="Proteomes" id="UP000332933">
    <property type="component" value="Unassembled WGS sequence"/>
</dbReference>
<reference evidence="2 3" key="1">
    <citation type="submission" date="2019-03" db="EMBL/GenBank/DDBJ databases">
        <authorList>
            <person name="Gaulin E."/>
            <person name="Dumas B."/>
        </authorList>
    </citation>
    <scope>NUCLEOTIDE SEQUENCE [LARGE SCALE GENOMIC DNA]</scope>
    <source>
        <strain evidence="2">CBS 568.67</strain>
    </source>
</reference>
<accession>A0A485K5U9</accession>
<sequence length="100" mass="11149">MSVAAASSCAPHLSHSLFNKRNLIYEPIDHDQDAQNVDDMSALFTALEKPRTVSRKRPRTCTSTQDAADSRNVDSVSEMFSMFEDASDAKVRIPLFSLQE</sequence>
<gene>
    <name evidence="2" type="primary">Aste57867_1518</name>
    <name evidence="1" type="ORF">As57867_001517</name>
    <name evidence="2" type="ORF">ASTE57867_1518</name>
</gene>
<organism evidence="2 3">
    <name type="scientific">Aphanomyces stellatus</name>
    <dbReference type="NCBI Taxonomy" id="120398"/>
    <lineage>
        <taxon>Eukaryota</taxon>
        <taxon>Sar</taxon>
        <taxon>Stramenopiles</taxon>
        <taxon>Oomycota</taxon>
        <taxon>Saprolegniomycetes</taxon>
        <taxon>Saprolegniales</taxon>
        <taxon>Verrucalvaceae</taxon>
        <taxon>Aphanomyces</taxon>
    </lineage>
</organism>
<dbReference type="EMBL" id="CAADRA010000127">
    <property type="protein sequence ID" value="VFT78734.1"/>
    <property type="molecule type" value="Genomic_DNA"/>
</dbReference>
<evidence type="ECO:0000313" key="1">
    <source>
        <dbReference type="EMBL" id="KAF0718733.1"/>
    </source>
</evidence>
<reference evidence="1" key="2">
    <citation type="submission" date="2019-06" db="EMBL/GenBank/DDBJ databases">
        <title>Genomics analysis of Aphanomyces spp. identifies a new class of oomycete effector associated with host adaptation.</title>
        <authorList>
            <person name="Gaulin E."/>
        </authorList>
    </citation>
    <scope>NUCLEOTIDE SEQUENCE</scope>
    <source>
        <strain evidence="1">CBS 578.67</strain>
    </source>
</reference>
<name>A0A485K5U9_9STRA</name>
<proteinExistence type="predicted"/>
<dbReference type="EMBL" id="VJMH01000127">
    <property type="protein sequence ID" value="KAF0718733.1"/>
    <property type="molecule type" value="Genomic_DNA"/>
</dbReference>
<dbReference type="OrthoDB" id="73854at2759"/>
<keyword evidence="3" id="KW-1185">Reference proteome</keyword>
<evidence type="ECO:0000313" key="3">
    <source>
        <dbReference type="Proteomes" id="UP000332933"/>
    </source>
</evidence>